<dbReference type="AlphaFoldDB" id="A0A0G2JBB3"/>
<name>A0A0G2JBB3_9EURO</name>
<organism evidence="1 2">
    <name type="scientific">[Emmonsia] crescens</name>
    <dbReference type="NCBI Taxonomy" id="73230"/>
    <lineage>
        <taxon>Eukaryota</taxon>
        <taxon>Fungi</taxon>
        <taxon>Dikarya</taxon>
        <taxon>Ascomycota</taxon>
        <taxon>Pezizomycotina</taxon>
        <taxon>Eurotiomycetes</taxon>
        <taxon>Eurotiomycetidae</taxon>
        <taxon>Onygenales</taxon>
        <taxon>Ajellomycetaceae</taxon>
        <taxon>Emergomyces</taxon>
    </lineage>
</organism>
<dbReference type="OrthoDB" id="3827601at2759"/>
<accession>A0A0G2JBB3</accession>
<evidence type="ECO:0000313" key="1">
    <source>
        <dbReference type="EMBL" id="KKZ67181.1"/>
    </source>
</evidence>
<gene>
    <name evidence="1" type="ORF">EMCG_07126</name>
</gene>
<proteinExistence type="predicted"/>
<sequence length="102" mass="11179">MVLYNRIIQKVSVGKVVQAGTEITVSVATKTSGWERPVSVAQQQGPRFLDAVEGKKADLPAGTKDVCQREAEHPSDSDPRDHFTGVCWDGQKGTTMHFPIKK</sequence>
<dbReference type="Proteomes" id="UP000034164">
    <property type="component" value="Unassembled WGS sequence"/>
</dbReference>
<comment type="caution">
    <text evidence="1">The sequence shown here is derived from an EMBL/GenBank/DDBJ whole genome shotgun (WGS) entry which is preliminary data.</text>
</comment>
<reference evidence="2" key="1">
    <citation type="journal article" date="2015" name="PLoS Genet.">
        <title>The dynamic genome and transcriptome of the human fungal pathogen Blastomyces and close relative Emmonsia.</title>
        <authorList>
            <person name="Munoz J.F."/>
            <person name="Gauthier G.M."/>
            <person name="Desjardins C.A."/>
            <person name="Gallo J.E."/>
            <person name="Holder J."/>
            <person name="Sullivan T.D."/>
            <person name="Marty A.J."/>
            <person name="Carmen J.C."/>
            <person name="Chen Z."/>
            <person name="Ding L."/>
            <person name="Gujja S."/>
            <person name="Magrini V."/>
            <person name="Misas E."/>
            <person name="Mitreva M."/>
            <person name="Priest M."/>
            <person name="Saif S."/>
            <person name="Whiston E.A."/>
            <person name="Young S."/>
            <person name="Zeng Q."/>
            <person name="Goldman W.E."/>
            <person name="Mardis E.R."/>
            <person name="Taylor J.W."/>
            <person name="McEwen J.G."/>
            <person name="Clay O.K."/>
            <person name="Klein B.S."/>
            <person name="Cuomo C.A."/>
        </authorList>
    </citation>
    <scope>NUCLEOTIDE SEQUENCE [LARGE SCALE GENOMIC DNA]</scope>
    <source>
        <strain evidence="2">UAMH 3008</strain>
    </source>
</reference>
<dbReference type="EMBL" id="LCZI01000311">
    <property type="protein sequence ID" value="KKZ67181.1"/>
    <property type="molecule type" value="Genomic_DNA"/>
</dbReference>
<dbReference type="VEuPathDB" id="FungiDB:EMCG_07126"/>
<protein>
    <submittedName>
        <fullName evidence="1">Uncharacterized protein</fullName>
    </submittedName>
</protein>
<evidence type="ECO:0000313" key="2">
    <source>
        <dbReference type="Proteomes" id="UP000034164"/>
    </source>
</evidence>